<dbReference type="InterPro" id="IPR001433">
    <property type="entry name" value="OxRdtase_FAD/NAD-bd"/>
</dbReference>
<dbReference type="InterPro" id="IPR017938">
    <property type="entry name" value="Riboflavin_synthase-like_b-brl"/>
</dbReference>
<evidence type="ECO:0000256" key="10">
    <source>
        <dbReference type="ARBA" id="ARBA00037464"/>
    </source>
</evidence>
<keyword evidence="6" id="KW-0496">Mitochondrion</keyword>
<dbReference type="SUPFAM" id="SSF63380">
    <property type="entry name" value="Riboflavin synthase domain-like"/>
    <property type="match status" value="1"/>
</dbReference>
<dbReference type="InterPro" id="IPR039261">
    <property type="entry name" value="FNR_nucleotide-bd"/>
</dbReference>
<dbReference type="Gene3D" id="2.40.30.10">
    <property type="entry name" value="Translation factors"/>
    <property type="match status" value="1"/>
</dbReference>
<evidence type="ECO:0000256" key="9">
    <source>
        <dbReference type="ARBA" id="ARBA00023136"/>
    </source>
</evidence>
<dbReference type="EC" id="1.6.2.2" evidence="4"/>
<feature type="binding site" evidence="13">
    <location>
        <position position="45"/>
    </location>
    <ligand>
        <name>FAD</name>
        <dbReference type="ChEBI" id="CHEBI:57692"/>
    </ligand>
</feature>
<evidence type="ECO:0000259" key="14">
    <source>
        <dbReference type="Pfam" id="PF00175"/>
    </source>
</evidence>
<comment type="function">
    <text evidence="10">May mediate the reduction of outer membrane cytochrome b5.</text>
</comment>
<keyword evidence="17" id="KW-1185">Reference proteome</keyword>
<keyword evidence="6" id="KW-1000">Mitochondrion outer membrane</keyword>
<evidence type="ECO:0000256" key="2">
    <source>
        <dbReference type="ARBA" id="ARBA00004572"/>
    </source>
</evidence>
<dbReference type="PANTHER" id="PTHR19370:SF171">
    <property type="entry name" value="NADH-CYTOCHROME B5 REDUCTASE 2"/>
    <property type="match status" value="1"/>
</dbReference>
<evidence type="ECO:0000256" key="1">
    <source>
        <dbReference type="ARBA" id="ARBA00001974"/>
    </source>
</evidence>
<reference evidence="16" key="1">
    <citation type="submission" date="2021-03" db="EMBL/GenBank/DDBJ databases">
        <authorList>
            <person name="Tagirdzhanova G."/>
        </authorList>
    </citation>
    <scope>NUCLEOTIDE SEQUENCE</scope>
</reference>
<comment type="subcellular location">
    <subcellularLocation>
        <location evidence="2">Mitochondrion outer membrane</location>
        <topology evidence="2">Single-pass membrane protein</topology>
    </subcellularLocation>
</comment>
<dbReference type="SUPFAM" id="SSF52343">
    <property type="entry name" value="Ferredoxin reductase-like, C-terminal NADP-linked domain"/>
    <property type="match status" value="1"/>
</dbReference>
<accession>A0A8H3I3G4</accession>
<keyword evidence="7 13" id="KW-0274">FAD</keyword>
<comment type="similarity">
    <text evidence="3">Belongs to the flavoprotein pyridine nucleotide cytochrome reductase family.</text>
</comment>
<evidence type="ECO:0000256" key="6">
    <source>
        <dbReference type="ARBA" id="ARBA00022787"/>
    </source>
</evidence>
<organism evidence="16 17">
    <name type="scientific">Gomphillus americanus</name>
    <dbReference type="NCBI Taxonomy" id="1940652"/>
    <lineage>
        <taxon>Eukaryota</taxon>
        <taxon>Fungi</taxon>
        <taxon>Dikarya</taxon>
        <taxon>Ascomycota</taxon>
        <taxon>Pezizomycotina</taxon>
        <taxon>Lecanoromycetes</taxon>
        <taxon>OSLEUM clade</taxon>
        <taxon>Ostropomycetidae</taxon>
        <taxon>Ostropales</taxon>
        <taxon>Graphidaceae</taxon>
        <taxon>Gomphilloideae</taxon>
        <taxon>Gomphillus</taxon>
    </lineage>
</organism>
<evidence type="ECO:0000256" key="12">
    <source>
        <dbReference type="ARBA" id="ARBA00041256"/>
    </source>
</evidence>
<dbReference type="InterPro" id="IPR001834">
    <property type="entry name" value="CBR-like"/>
</dbReference>
<dbReference type="CDD" id="cd06183">
    <property type="entry name" value="cyt_b5_reduct_like"/>
    <property type="match status" value="1"/>
</dbReference>
<evidence type="ECO:0000256" key="7">
    <source>
        <dbReference type="ARBA" id="ARBA00022827"/>
    </source>
</evidence>
<dbReference type="Pfam" id="PF00970">
    <property type="entry name" value="FAD_binding_6"/>
    <property type="match status" value="1"/>
</dbReference>
<dbReference type="PRINTS" id="PR00406">
    <property type="entry name" value="CYTB5RDTASE"/>
</dbReference>
<gene>
    <name evidence="16" type="ORF">GOMPHAMPRED_003386</name>
</gene>
<dbReference type="PANTHER" id="PTHR19370">
    <property type="entry name" value="NADH-CYTOCHROME B5 REDUCTASE"/>
    <property type="match status" value="1"/>
</dbReference>
<comment type="cofactor">
    <cofactor evidence="1 13">
        <name>FAD</name>
        <dbReference type="ChEBI" id="CHEBI:57692"/>
    </cofactor>
</comment>
<dbReference type="InterPro" id="IPR008333">
    <property type="entry name" value="Cbr1-like_FAD-bd_dom"/>
</dbReference>
<dbReference type="GO" id="GO:0090524">
    <property type="term" value="F:cytochrome-b5 reductase activity, acting on NADH"/>
    <property type="evidence" value="ECO:0007669"/>
    <property type="project" value="UniProtKB-EC"/>
</dbReference>
<keyword evidence="5 13" id="KW-0285">Flavoprotein</keyword>
<dbReference type="Gene3D" id="3.40.50.80">
    <property type="entry name" value="Nucleotide-binding domain of ferredoxin-NADP reductase (FNR) module"/>
    <property type="match status" value="1"/>
</dbReference>
<dbReference type="EMBL" id="CAJPDQ010000002">
    <property type="protein sequence ID" value="CAF9905845.1"/>
    <property type="molecule type" value="Genomic_DNA"/>
</dbReference>
<comment type="caution">
    <text evidence="16">The sequence shown here is derived from an EMBL/GenBank/DDBJ whole genome shotgun (WGS) entry which is preliminary data.</text>
</comment>
<evidence type="ECO:0000256" key="3">
    <source>
        <dbReference type="ARBA" id="ARBA00006105"/>
    </source>
</evidence>
<evidence type="ECO:0000256" key="13">
    <source>
        <dbReference type="PIRSR" id="PIRSR601834-1"/>
    </source>
</evidence>
<feature type="binding site" evidence="13">
    <location>
        <position position="55"/>
    </location>
    <ligand>
        <name>FAD</name>
        <dbReference type="ChEBI" id="CHEBI:57692"/>
    </ligand>
</feature>
<evidence type="ECO:0000313" key="16">
    <source>
        <dbReference type="EMBL" id="CAF9905845.1"/>
    </source>
</evidence>
<dbReference type="GO" id="GO:0005741">
    <property type="term" value="C:mitochondrial outer membrane"/>
    <property type="evidence" value="ECO:0007669"/>
    <property type="project" value="UniProtKB-SubCell"/>
</dbReference>
<evidence type="ECO:0000259" key="15">
    <source>
        <dbReference type="Pfam" id="PF00970"/>
    </source>
</evidence>
<evidence type="ECO:0000256" key="11">
    <source>
        <dbReference type="ARBA" id="ARBA00039435"/>
    </source>
</evidence>
<dbReference type="Pfam" id="PF00175">
    <property type="entry name" value="NAD_binding_1"/>
    <property type="match status" value="1"/>
</dbReference>
<dbReference type="OrthoDB" id="432685at2759"/>
<keyword evidence="8" id="KW-0560">Oxidoreductase</keyword>
<proteinExistence type="inferred from homology"/>
<dbReference type="Proteomes" id="UP000664169">
    <property type="component" value="Unassembled WGS sequence"/>
</dbReference>
<protein>
    <recommendedName>
        <fullName evidence="11">NADH-cytochrome b5 reductase 2</fullName>
        <ecNumber evidence="4">1.6.2.2</ecNumber>
    </recommendedName>
    <alternativeName>
        <fullName evidence="12">Mitochondrial cytochrome b reductase</fullName>
    </alternativeName>
</protein>
<evidence type="ECO:0000256" key="8">
    <source>
        <dbReference type="ARBA" id="ARBA00023002"/>
    </source>
</evidence>
<evidence type="ECO:0000313" key="17">
    <source>
        <dbReference type="Proteomes" id="UP000664169"/>
    </source>
</evidence>
<feature type="binding site" evidence="13">
    <location>
        <position position="97"/>
    </location>
    <ligand>
        <name>FAD</name>
        <dbReference type="ChEBI" id="CHEBI:57692"/>
    </ligand>
</feature>
<feature type="binding site" evidence="13">
    <location>
        <position position="47"/>
    </location>
    <ligand>
        <name>FAD</name>
        <dbReference type="ChEBI" id="CHEBI:57692"/>
    </ligand>
</feature>
<evidence type="ECO:0000256" key="4">
    <source>
        <dbReference type="ARBA" id="ARBA00012011"/>
    </source>
</evidence>
<sequence>MLFSKQLEVTSSEAVNHDTRLITFSLPANEISVHNLEKPGTIQILVKKYPGGRASGHLHSLSPGDELTVRGPLPTYEWKTSTVERDVVFIAGGAGITPIYSLARGVLQEDGRIKIHLLWGVNSSKDILLDKQLTELKAHAGDGLQITYFVSGDEAKAGSVPAEFKPGRITEAALSQVLQSIGKEKLGDEKGTKVFLCGPPAMEEALAGKNGVFTQLGITKKAIHRF</sequence>
<dbReference type="AlphaFoldDB" id="A0A8H3I3G4"/>
<keyword evidence="9" id="KW-0472">Membrane</keyword>
<feature type="domain" description="Flavoprotein pyridine nucleotide cytochrome reductase-like FAD-binding" evidence="15">
    <location>
        <begin position="36"/>
        <end position="78"/>
    </location>
</feature>
<evidence type="ECO:0000256" key="5">
    <source>
        <dbReference type="ARBA" id="ARBA00022630"/>
    </source>
</evidence>
<feature type="domain" description="Oxidoreductase FAD/NAD(P)-binding" evidence="14">
    <location>
        <begin position="89"/>
        <end position="206"/>
    </location>
</feature>
<name>A0A8H3I3G4_9LECA</name>